<gene>
    <name evidence="2" type="ORF">EDB95_5460</name>
</gene>
<accession>A0A4R8DIM4</accession>
<keyword evidence="3" id="KW-1185">Reference proteome</keyword>
<comment type="caution">
    <text evidence="2">The sequence shown here is derived from an EMBL/GenBank/DDBJ whole genome shotgun (WGS) entry which is preliminary data.</text>
</comment>
<reference evidence="2 3" key="1">
    <citation type="submission" date="2019-03" db="EMBL/GenBank/DDBJ databases">
        <title>Genomic Encyclopedia of Type Strains, Phase IV (KMG-IV): sequencing the most valuable type-strain genomes for metagenomic binning, comparative biology and taxonomic classification.</title>
        <authorList>
            <person name="Goeker M."/>
        </authorList>
    </citation>
    <scope>NUCLEOTIDE SEQUENCE [LARGE SCALE GENOMIC DNA]</scope>
    <source>
        <strain evidence="2 3">DSM 100059</strain>
    </source>
</reference>
<dbReference type="Proteomes" id="UP000294498">
    <property type="component" value="Unassembled WGS sequence"/>
</dbReference>
<sequence length="154" mass="15838">MYGVVAVACMLFAGCAKHDVRPIDNNPLPTTPPAPGLPTFYSGPSHPPPLTGVRGDFFLDVSDSLLYGPKSTLGWGHPDTLPEQVNVFAGGPRLWTGGAAPGPTVGNIPDFYLDMVHANLYGPKSASGWGASVTLPVADTSVTPSAPQGSGPVD</sequence>
<dbReference type="AlphaFoldDB" id="A0A4R8DIM4"/>
<evidence type="ECO:0000313" key="3">
    <source>
        <dbReference type="Proteomes" id="UP000294498"/>
    </source>
</evidence>
<organism evidence="2 3">
    <name type="scientific">Dinghuibacter silviterrae</name>
    <dbReference type="NCBI Taxonomy" id="1539049"/>
    <lineage>
        <taxon>Bacteria</taxon>
        <taxon>Pseudomonadati</taxon>
        <taxon>Bacteroidota</taxon>
        <taxon>Chitinophagia</taxon>
        <taxon>Chitinophagales</taxon>
        <taxon>Chitinophagaceae</taxon>
        <taxon>Dinghuibacter</taxon>
    </lineage>
</organism>
<feature type="region of interest" description="Disordered" evidence="1">
    <location>
        <begin position="26"/>
        <end position="45"/>
    </location>
</feature>
<name>A0A4R8DIM4_9BACT</name>
<dbReference type="EMBL" id="SODV01000002">
    <property type="protein sequence ID" value="TDW97609.1"/>
    <property type="molecule type" value="Genomic_DNA"/>
</dbReference>
<protein>
    <submittedName>
        <fullName evidence="2">Uncharacterized protein</fullName>
    </submittedName>
</protein>
<evidence type="ECO:0000313" key="2">
    <source>
        <dbReference type="EMBL" id="TDW97609.1"/>
    </source>
</evidence>
<evidence type="ECO:0000256" key="1">
    <source>
        <dbReference type="SAM" id="MobiDB-lite"/>
    </source>
</evidence>
<proteinExistence type="predicted"/>